<comment type="caution">
    <text evidence="1">The sequence shown here is derived from an EMBL/GenBank/DDBJ whole genome shotgun (WGS) entry which is preliminary data.</text>
</comment>
<organism evidence="1 2">
    <name type="scientific">Tilletia laevis</name>
    <dbReference type="NCBI Taxonomy" id="157183"/>
    <lineage>
        <taxon>Eukaryota</taxon>
        <taxon>Fungi</taxon>
        <taxon>Dikarya</taxon>
        <taxon>Basidiomycota</taxon>
        <taxon>Ustilaginomycotina</taxon>
        <taxon>Exobasidiomycetes</taxon>
        <taxon>Tilletiales</taxon>
        <taxon>Tilletiaceae</taxon>
        <taxon>Tilletia</taxon>
    </lineage>
</organism>
<feature type="non-terminal residue" evidence="1">
    <location>
        <position position="1"/>
    </location>
</feature>
<dbReference type="Proteomes" id="UP000836404">
    <property type="component" value="Unassembled WGS sequence"/>
</dbReference>
<sequence>DLDGGLNLGITIIADRREGGPIEAGPPRSGTSVWSRRSFSQEIVQEGAFDDDEEIVAFFLLQEVGKDSVQYVVPGILHDHVFGFFLERLVVLIVLVIR</sequence>
<evidence type="ECO:0000313" key="2">
    <source>
        <dbReference type="Proteomes" id="UP000836404"/>
    </source>
</evidence>
<protein>
    <submittedName>
        <fullName evidence="1">Uncharacterized protein</fullName>
    </submittedName>
</protein>
<accession>A0A9N8LIP3</accession>
<keyword evidence="2" id="KW-1185">Reference proteome</keyword>
<name>A0A9N8LIP3_9BASI</name>
<gene>
    <name evidence="1" type="ORF">JKILLFL_G3073</name>
</gene>
<dbReference type="AlphaFoldDB" id="A0A9N8LIP3"/>
<evidence type="ECO:0000313" key="1">
    <source>
        <dbReference type="EMBL" id="CAD6899979.1"/>
    </source>
</evidence>
<reference evidence="1 2" key="1">
    <citation type="submission" date="2020-10" db="EMBL/GenBank/DDBJ databases">
        <authorList>
            <person name="Sedaghatjoo S."/>
        </authorList>
    </citation>
    <scope>NUCLEOTIDE SEQUENCE [LARGE SCALE GENOMIC DNA]</scope>
    <source>
        <strain evidence="1 2">LLFL</strain>
    </source>
</reference>
<proteinExistence type="predicted"/>
<dbReference type="EMBL" id="CAJHJF010000294">
    <property type="protein sequence ID" value="CAD6899979.1"/>
    <property type="molecule type" value="Genomic_DNA"/>
</dbReference>